<feature type="transmembrane region" description="Helical" evidence="6">
    <location>
        <begin position="170"/>
        <end position="191"/>
    </location>
</feature>
<dbReference type="PANTHER" id="PTHR43652:SF6">
    <property type="entry name" value="ARGININE REPRESSOR"/>
    <property type="match status" value="1"/>
</dbReference>
<dbReference type="EMBL" id="DVMO01000107">
    <property type="protein sequence ID" value="HIU28177.1"/>
    <property type="molecule type" value="Genomic_DNA"/>
</dbReference>
<feature type="transmembrane region" description="Helical" evidence="6">
    <location>
        <begin position="412"/>
        <end position="434"/>
    </location>
</feature>
<accession>A0A9D1L9G0</accession>
<reference evidence="7" key="2">
    <citation type="journal article" date="2021" name="PeerJ">
        <title>Extensive microbial diversity within the chicken gut microbiome revealed by metagenomics and culture.</title>
        <authorList>
            <person name="Gilroy R."/>
            <person name="Ravi A."/>
            <person name="Getino M."/>
            <person name="Pursley I."/>
            <person name="Horton D.L."/>
            <person name="Alikhan N.F."/>
            <person name="Baker D."/>
            <person name="Gharbi K."/>
            <person name="Hall N."/>
            <person name="Watson M."/>
            <person name="Adriaenssens E.M."/>
            <person name="Foster-Nyarko E."/>
            <person name="Jarju S."/>
            <person name="Secka A."/>
            <person name="Antonio M."/>
            <person name="Oren A."/>
            <person name="Chaudhuri R.R."/>
            <person name="La Ragione R."/>
            <person name="Hildebrand F."/>
            <person name="Pallen M.J."/>
        </authorList>
    </citation>
    <scope>NUCLEOTIDE SEQUENCE</scope>
    <source>
        <strain evidence="7">11300</strain>
    </source>
</reference>
<dbReference type="AlphaFoldDB" id="A0A9D1L9G0"/>
<feature type="transmembrane region" description="Helical" evidence="6">
    <location>
        <begin position="12"/>
        <end position="32"/>
    </location>
</feature>
<sequence length="464" mass="49814">MMKKKLKKFSVPHTYTLIFILVLITGISTWLIPSGVYDREVVDGREVVISGTYHEAEANPQGFIEIFRSPIDGFVDAAEIIGFVLLVGGSFGIINKTGAIEASIGVAVKKLKHRAYLLIPVCMVIFGLAGSIAGMGEELIPFYMIFVPLMCSLGYDTLTGVSVVFIASELGFMASTTNPFTVGIAQALTQLAPGSGIGYRTVIFVILMLTGIIYVMLHARKVKARPESSIVYEYDLANKDHFTIDFDSIHNFTVRRLIVLLMFLAGMGLIVYGVLELGWYVSDIAMVFTAVGIIGGIIGGLKQSEICESFISGMTDVISAAFVLGLARAIVVLAQNGNIIDTILYSSAEFLDGMPDVLYINLVMIFEGIMSILIPSGSGLAALTMPILGPLSDLQDISVQMTITAFHLGKGIISVVTPTSGILITALAVAKIPYAKWFRFIMPLVGIITLITVTVLSVGLLTGA</sequence>
<dbReference type="InterPro" id="IPR018385">
    <property type="entry name" value="C4_dicarb_anaerob_car-like"/>
</dbReference>
<keyword evidence="2" id="KW-1003">Cell membrane</keyword>
<dbReference type="Pfam" id="PF03606">
    <property type="entry name" value="DcuC"/>
    <property type="match status" value="1"/>
</dbReference>
<evidence type="ECO:0000256" key="2">
    <source>
        <dbReference type="ARBA" id="ARBA00022475"/>
    </source>
</evidence>
<evidence type="ECO:0000256" key="1">
    <source>
        <dbReference type="ARBA" id="ARBA00004651"/>
    </source>
</evidence>
<protein>
    <submittedName>
        <fullName evidence="7">YfcC family protein</fullName>
    </submittedName>
</protein>
<keyword evidence="4 6" id="KW-1133">Transmembrane helix</keyword>
<feature type="transmembrane region" description="Helical" evidence="6">
    <location>
        <begin position="197"/>
        <end position="217"/>
    </location>
</feature>
<organism evidence="7 8">
    <name type="scientific">Candidatus Fimisoma avicola</name>
    <dbReference type="NCBI Taxonomy" id="2840826"/>
    <lineage>
        <taxon>Bacteria</taxon>
        <taxon>Bacillati</taxon>
        <taxon>Bacillota</taxon>
        <taxon>Clostridia</taxon>
        <taxon>Eubacteriales</taxon>
        <taxon>Candidatus Fimisoma</taxon>
    </lineage>
</organism>
<reference evidence="7" key="1">
    <citation type="submission" date="2020-10" db="EMBL/GenBank/DDBJ databases">
        <authorList>
            <person name="Gilroy R."/>
        </authorList>
    </citation>
    <scope>NUCLEOTIDE SEQUENCE</scope>
    <source>
        <strain evidence="7">11300</strain>
    </source>
</reference>
<feature type="transmembrane region" description="Helical" evidence="6">
    <location>
        <begin position="281"/>
        <end position="301"/>
    </location>
</feature>
<dbReference type="Proteomes" id="UP000824091">
    <property type="component" value="Unassembled WGS sequence"/>
</dbReference>
<feature type="transmembrane region" description="Helical" evidence="6">
    <location>
        <begin position="358"/>
        <end position="391"/>
    </location>
</feature>
<evidence type="ECO:0000256" key="6">
    <source>
        <dbReference type="SAM" id="Phobius"/>
    </source>
</evidence>
<evidence type="ECO:0000256" key="4">
    <source>
        <dbReference type="ARBA" id="ARBA00022989"/>
    </source>
</evidence>
<gene>
    <name evidence="7" type="ORF">IAD16_07360</name>
</gene>
<name>A0A9D1L9G0_9FIRM</name>
<comment type="subcellular location">
    <subcellularLocation>
        <location evidence="1">Cell membrane</location>
        <topology evidence="1">Multi-pass membrane protein</topology>
    </subcellularLocation>
</comment>
<feature type="transmembrane region" description="Helical" evidence="6">
    <location>
        <begin position="440"/>
        <end position="461"/>
    </location>
</feature>
<dbReference type="InterPro" id="IPR051679">
    <property type="entry name" value="DASS-Related_Transporters"/>
</dbReference>
<keyword evidence="3 6" id="KW-0812">Transmembrane</keyword>
<keyword evidence="5 6" id="KW-0472">Membrane</keyword>
<dbReference type="PANTHER" id="PTHR43652">
    <property type="entry name" value="BASIC AMINO ACID ANTIPORTER YFCC-RELATED"/>
    <property type="match status" value="1"/>
</dbReference>
<comment type="caution">
    <text evidence="7">The sequence shown here is derived from an EMBL/GenBank/DDBJ whole genome shotgun (WGS) entry which is preliminary data.</text>
</comment>
<evidence type="ECO:0000313" key="7">
    <source>
        <dbReference type="EMBL" id="HIU28177.1"/>
    </source>
</evidence>
<feature type="transmembrane region" description="Helical" evidence="6">
    <location>
        <begin position="313"/>
        <end position="334"/>
    </location>
</feature>
<evidence type="ECO:0000313" key="8">
    <source>
        <dbReference type="Proteomes" id="UP000824091"/>
    </source>
</evidence>
<evidence type="ECO:0000256" key="5">
    <source>
        <dbReference type="ARBA" id="ARBA00023136"/>
    </source>
</evidence>
<feature type="transmembrane region" description="Helical" evidence="6">
    <location>
        <begin position="115"/>
        <end position="134"/>
    </location>
</feature>
<feature type="transmembrane region" description="Helical" evidence="6">
    <location>
        <begin position="77"/>
        <end position="94"/>
    </location>
</feature>
<evidence type="ECO:0000256" key="3">
    <source>
        <dbReference type="ARBA" id="ARBA00022692"/>
    </source>
</evidence>
<feature type="transmembrane region" description="Helical" evidence="6">
    <location>
        <begin position="140"/>
        <end position="158"/>
    </location>
</feature>
<feature type="transmembrane region" description="Helical" evidence="6">
    <location>
        <begin position="257"/>
        <end position="275"/>
    </location>
</feature>
<proteinExistence type="predicted"/>
<dbReference type="GO" id="GO:0005886">
    <property type="term" value="C:plasma membrane"/>
    <property type="evidence" value="ECO:0007669"/>
    <property type="project" value="UniProtKB-SubCell"/>
</dbReference>